<dbReference type="Pfam" id="PF11175">
    <property type="entry name" value="DUF2961"/>
    <property type="match status" value="1"/>
</dbReference>
<dbReference type="RefSeq" id="WP_341469485.1">
    <property type="nucleotide sequence ID" value="NZ_CP128399.1"/>
</dbReference>
<sequence length="685" mass="75359">MLNFMVAVILMFQLILPPLLPPEQKSTDICVEPTLLQLTNSIAGLLKGDGSRGVAALTDFEALPTFQEDSTVKEISSVDPTGGNVDAFNFLDRDPNGEYVILDEQGPGYIYNSWMTSLPGGGLPGGNIRFYFDGSSKPLIDIPVASFFDGTTAPFSEPLSFTAAVGNANGCVRCKSTYFNSYPIGFLKSAKVTLQNVPGYYHFYVKKYASNLGVSTYNGKENLSEVRRIWGNSGSDPKELKAQRTVSAQKKLLNDGKPVALFSDLSPGSISAIALRPDRIDADVLLNLKIQIFWDDEPTPSVEVPVGFFFGGGMSLRPFSSLMAGMPEKGLWYNYFPMPYWKNATIQLVNSTANPLLVDFEVSSGTNIYQKNTSGTFRATYRNTPKTTLGTDWQLLSIKGRGQLVGVVMSTALTGDKDSWWEGDERFYIDGSRSPQINGTGTEDFFNMAYEPNSFWVSPLSGTTTNSLNNNGEPDRDMSWYRWLIPDALNFQNSLNAGFEIGPVNDIAATDRRAVAFWYGVTDSPSAITDTLTIGNSADEKAHDYKVQGRTFLGSRTLPYPGDQRVTLRTFDGVGFTGQSSFNVKVKPEAKAILLRRHTDVGTGNQAAEVVVNGISAGLWQERLTIKGGEWRDSEFLLPSYLTRGKDKLNITIKFVNSTKDWNEFGYEVLSLGSKFQSVNSCPRP</sequence>
<evidence type="ECO:0000313" key="3">
    <source>
        <dbReference type="Proteomes" id="UP000521676"/>
    </source>
</evidence>
<accession>A0A8T7M2Z1</accession>
<organism evidence="1 3">
    <name type="scientific">Candidatus Chlorohelix allophototropha</name>
    <dbReference type="NCBI Taxonomy" id="3003348"/>
    <lineage>
        <taxon>Bacteria</taxon>
        <taxon>Bacillati</taxon>
        <taxon>Chloroflexota</taxon>
        <taxon>Chloroflexia</taxon>
        <taxon>Candidatus Chloroheliales</taxon>
        <taxon>Candidatus Chloroheliaceae</taxon>
        <taxon>Candidatus Chlorohelix</taxon>
    </lineage>
</organism>
<name>A0A8T7M2Z1_9CHLR</name>
<dbReference type="AlphaFoldDB" id="A0A8T7M2Z1"/>
<reference evidence="1 3" key="1">
    <citation type="submission" date="2020-06" db="EMBL/GenBank/DDBJ databases">
        <title>Anoxygenic phototrophic Chloroflexota member uses a Type I reaction center.</title>
        <authorList>
            <person name="Tsuji J.M."/>
            <person name="Shaw N.A."/>
            <person name="Nagashima S."/>
            <person name="Venkiteswaran J."/>
            <person name="Schiff S.L."/>
            <person name="Hanada S."/>
            <person name="Tank M."/>
            <person name="Neufeld J.D."/>
        </authorList>
    </citation>
    <scope>NUCLEOTIDE SEQUENCE [LARGE SCALE GENOMIC DNA]</scope>
    <source>
        <strain evidence="1">L227-S17</strain>
    </source>
</reference>
<evidence type="ECO:0000313" key="4">
    <source>
        <dbReference type="Proteomes" id="UP001431572"/>
    </source>
</evidence>
<keyword evidence="4" id="KW-1185">Reference proteome</keyword>
<dbReference type="Proteomes" id="UP001431572">
    <property type="component" value="Chromosome 1"/>
</dbReference>
<evidence type="ECO:0000313" key="2">
    <source>
        <dbReference type="EMBL" id="WJW67595.1"/>
    </source>
</evidence>
<dbReference type="Proteomes" id="UP000521676">
    <property type="component" value="Unassembled WGS sequence"/>
</dbReference>
<dbReference type="Gene3D" id="2.60.120.1390">
    <property type="match status" value="3"/>
</dbReference>
<dbReference type="InterPro" id="IPR021345">
    <property type="entry name" value="DUF2961"/>
</dbReference>
<proteinExistence type="predicted"/>
<protein>
    <submittedName>
        <fullName evidence="1">DUF2961 domain-containing protein</fullName>
    </submittedName>
</protein>
<dbReference type="EMBL" id="JACATZ010000001">
    <property type="protein sequence ID" value="NWJ45726.1"/>
    <property type="molecule type" value="Genomic_DNA"/>
</dbReference>
<evidence type="ECO:0000313" key="1">
    <source>
        <dbReference type="EMBL" id="NWJ45726.1"/>
    </source>
</evidence>
<gene>
    <name evidence="1" type="ORF">HXX08_07595</name>
    <name evidence="2" type="ORF">OZ401_000864</name>
</gene>
<reference evidence="2" key="2">
    <citation type="journal article" date="2024" name="Nature">
        <title>Anoxygenic phototroph of the Chloroflexota uses a type I reaction centre.</title>
        <authorList>
            <person name="Tsuji J.M."/>
            <person name="Shaw N.A."/>
            <person name="Nagashima S."/>
            <person name="Venkiteswaran J.J."/>
            <person name="Schiff S.L."/>
            <person name="Watanabe T."/>
            <person name="Fukui M."/>
            <person name="Hanada S."/>
            <person name="Tank M."/>
            <person name="Neufeld J.D."/>
        </authorList>
    </citation>
    <scope>NUCLEOTIDE SEQUENCE</scope>
    <source>
        <strain evidence="2">L227-S17</strain>
    </source>
</reference>
<dbReference type="EMBL" id="CP128399">
    <property type="protein sequence ID" value="WJW67595.1"/>
    <property type="molecule type" value="Genomic_DNA"/>
</dbReference>